<accession>A0AAV5SY11</accession>
<dbReference type="Proteomes" id="UP001432027">
    <property type="component" value="Unassembled WGS sequence"/>
</dbReference>
<evidence type="ECO:0000313" key="2">
    <source>
        <dbReference type="EMBL" id="GMS85134.1"/>
    </source>
</evidence>
<evidence type="ECO:0000256" key="1">
    <source>
        <dbReference type="SAM" id="Coils"/>
    </source>
</evidence>
<sequence>RLILLRNLANAQKKTAKITRQSESSKEDLATLQLQSKVLEKGMKKLRKENGALLNAKPEVKGKSTDACENEDLMKYKLKMVRDLEETRKKFEKMEKLVNEARTKMTSMKSEMMKMKEEKGLVNEKLNNIRTSLNRANGRIEELTSEMAEMEKNATQRSDH</sequence>
<feature type="coiled-coil region" evidence="1">
    <location>
        <begin position="84"/>
        <end position="160"/>
    </location>
</feature>
<dbReference type="AlphaFoldDB" id="A0AAV5SY11"/>
<feature type="non-terminal residue" evidence="2">
    <location>
        <position position="1"/>
    </location>
</feature>
<keyword evidence="3" id="KW-1185">Reference proteome</keyword>
<gene>
    <name evidence="2" type="ORF">PENTCL1PPCAC_7309</name>
</gene>
<proteinExistence type="predicted"/>
<protein>
    <submittedName>
        <fullName evidence="2">Uncharacterized protein</fullName>
    </submittedName>
</protein>
<reference evidence="2" key="1">
    <citation type="submission" date="2023-10" db="EMBL/GenBank/DDBJ databases">
        <title>Genome assembly of Pristionchus species.</title>
        <authorList>
            <person name="Yoshida K."/>
            <person name="Sommer R.J."/>
        </authorList>
    </citation>
    <scope>NUCLEOTIDE SEQUENCE</scope>
    <source>
        <strain evidence="2">RS0144</strain>
    </source>
</reference>
<evidence type="ECO:0000313" key="3">
    <source>
        <dbReference type="Proteomes" id="UP001432027"/>
    </source>
</evidence>
<organism evidence="2 3">
    <name type="scientific">Pristionchus entomophagus</name>
    <dbReference type="NCBI Taxonomy" id="358040"/>
    <lineage>
        <taxon>Eukaryota</taxon>
        <taxon>Metazoa</taxon>
        <taxon>Ecdysozoa</taxon>
        <taxon>Nematoda</taxon>
        <taxon>Chromadorea</taxon>
        <taxon>Rhabditida</taxon>
        <taxon>Rhabditina</taxon>
        <taxon>Diplogasteromorpha</taxon>
        <taxon>Diplogasteroidea</taxon>
        <taxon>Neodiplogasteridae</taxon>
        <taxon>Pristionchus</taxon>
    </lineage>
</organism>
<comment type="caution">
    <text evidence="2">The sequence shown here is derived from an EMBL/GenBank/DDBJ whole genome shotgun (WGS) entry which is preliminary data.</text>
</comment>
<dbReference type="EMBL" id="BTSX01000002">
    <property type="protein sequence ID" value="GMS85134.1"/>
    <property type="molecule type" value="Genomic_DNA"/>
</dbReference>
<keyword evidence="1" id="KW-0175">Coiled coil</keyword>
<name>A0AAV5SY11_9BILA</name>